<protein>
    <recommendedName>
        <fullName evidence="3">Peptidase C39-like domain-containing protein</fullName>
    </recommendedName>
</protein>
<evidence type="ECO:0008006" key="3">
    <source>
        <dbReference type="Google" id="ProtNLM"/>
    </source>
</evidence>
<evidence type="ECO:0000313" key="2">
    <source>
        <dbReference type="Proteomes" id="UP000515406"/>
    </source>
</evidence>
<proteinExistence type="predicted"/>
<dbReference type="Proteomes" id="UP000515406">
    <property type="component" value="Chromosome"/>
</dbReference>
<dbReference type="EMBL" id="LR828257">
    <property type="protein sequence ID" value="CAD0353215.1"/>
    <property type="molecule type" value="Genomic_DNA"/>
</dbReference>
<accession>A0A6V7EPN3</accession>
<dbReference type="RefSeq" id="WP_074057814.1">
    <property type="nucleotide sequence ID" value="NZ_JAJTZG010000166.1"/>
</dbReference>
<evidence type="ECO:0000313" key="1">
    <source>
        <dbReference type="EMBL" id="CAD0353215.1"/>
    </source>
</evidence>
<dbReference type="EMBL" id="LR828257">
    <property type="protein sequence ID" value="CAD0353222.1"/>
    <property type="molecule type" value="Genomic_DNA"/>
</dbReference>
<name>A0A6V7EPN3_9XANT</name>
<organism evidence="1 2">
    <name type="scientific">Xanthomonas hortorum pv. vitians</name>
    <dbReference type="NCBI Taxonomy" id="83224"/>
    <lineage>
        <taxon>Bacteria</taxon>
        <taxon>Pseudomonadati</taxon>
        <taxon>Pseudomonadota</taxon>
        <taxon>Gammaproteobacteria</taxon>
        <taxon>Lysobacterales</taxon>
        <taxon>Lysobacteraceae</taxon>
        <taxon>Xanthomonas</taxon>
    </lineage>
</organism>
<reference evidence="1 2" key="1">
    <citation type="submission" date="2020-07" db="EMBL/GenBank/DDBJ databases">
        <authorList>
            <person name="Pothier F. J."/>
        </authorList>
    </citation>
    <scope>NUCLEOTIDE SEQUENCE [LARGE SCALE GENOMIC DNA]</scope>
    <source>
        <strain evidence="1 2">CFBP 498</strain>
    </source>
</reference>
<keyword evidence="2" id="KW-1185">Reference proteome</keyword>
<gene>
    <name evidence="1" type="ORF">CFBP498_38150</name>
</gene>
<dbReference type="AlphaFoldDB" id="A0A6V7EPN3"/>
<sequence>MIRRHQLFRHEPHNEIYGDCHRTAIACLMDLEPWQVPHFAQLAATQRGYDWEEAVAEFLGTHGLCSVDVSFGPDNGVEGVFAYMQSRNPGIRYLLGGMSPRGTNHTVVACGGGYDWDPHPDGGFLVGPLTNGHYEITFLLPLSMQLRSAA</sequence>